<reference evidence="6" key="1">
    <citation type="submission" date="2017-05" db="EMBL/GenBank/DDBJ databases">
        <authorList>
            <person name="Sharma S."/>
            <person name="Sidhu C."/>
            <person name="Pinnaka A.K."/>
        </authorList>
    </citation>
    <scope>NUCLEOTIDE SEQUENCE [LARGE SCALE GENOMIC DNA]</scope>
    <source>
        <strain evidence="6">AK93</strain>
    </source>
</reference>
<keyword evidence="3" id="KW-0812">Transmembrane</keyword>
<keyword evidence="6" id="KW-1185">Reference proteome</keyword>
<keyword evidence="3" id="KW-0472">Membrane</keyword>
<dbReference type="GO" id="GO:0046688">
    <property type="term" value="P:response to copper ion"/>
    <property type="evidence" value="ECO:0007669"/>
    <property type="project" value="InterPro"/>
</dbReference>
<dbReference type="Pfam" id="PF04234">
    <property type="entry name" value="CopC"/>
    <property type="match status" value="1"/>
</dbReference>
<organism evidence="5 6">
    <name type="scientific">Alkalilimnicola ehrlichii</name>
    <dbReference type="NCBI Taxonomy" id="351052"/>
    <lineage>
        <taxon>Bacteria</taxon>
        <taxon>Pseudomonadati</taxon>
        <taxon>Pseudomonadota</taxon>
        <taxon>Gammaproteobacteria</taxon>
        <taxon>Chromatiales</taxon>
        <taxon>Ectothiorhodospiraceae</taxon>
        <taxon>Alkalilimnicola</taxon>
    </lineage>
</organism>
<dbReference type="GO" id="GO:0005507">
    <property type="term" value="F:copper ion binding"/>
    <property type="evidence" value="ECO:0007669"/>
    <property type="project" value="InterPro"/>
</dbReference>
<feature type="domain" description="CopC" evidence="4">
    <location>
        <begin position="73"/>
        <end position="165"/>
    </location>
</feature>
<accession>A0A3E0WNP6</accession>
<dbReference type="AlphaFoldDB" id="A0A3E0WNP6"/>
<evidence type="ECO:0000256" key="1">
    <source>
        <dbReference type="ARBA" id="ARBA00022729"/>
    </source>
</evidence>
<evidence type="ECO:0000256" key="2">
    <source>
        <dbReference type="ARBA" id="ARBA00023008"/>
    </source>
</evidence>
<dbReference type="EMBL" id="NFZW01000015">
    <property type="protein sequence ID" value="RFA34582.1"/>
    <property type="molecule type" value="Genomic_DNA"/>
</dbReference>
<evidence type="ECO:0000256" key="3">
    <source>
        <dbReference type="SAM" id="Phobius"/>
    </source>
</evidence>
<dbReference type="Proteomes" id="UP000256763">
    <property type="component" value="Unassembled WGS sequence"/>
</dbReference>
<name>A0A3E0WNP6_9GAMM</name>
<dbReference type="SUPFAM" id="SSF81296">
    <property type="entry name" value="E set domains"/>
    <property type="match status" value="1"/>
</dbReference>
<proteinExistence type="predicted"/>
<keyword evidence="2" id="KW-0186">Copper</keyword>
<gene>
    <name evidence="5" type="ORF">CAL65_14535</name>
</gene>
<feature type="transmembrane region" description="Helical" evidence="3">
    <location>
        <begin position="54"/>
        <end position="74"/>
    </location>
</feature>
<dbReference type="Gene3D" id="2.60.40.1220">
    <property type="match status" value="1"/>
</dbReference>
<dbReference type="InterPro" id="IPR007348">
    <property type="entry name" value="CopC_dom"/>
</dbReference>
<evidence type="ECO:0000259" key="4">
    <source>
        <dbReference type="Pfam" id="PF04234"/>
    </source>
</evidence>
<keyword evidence="3" id="KW-1133">Transmembrane helix</keyword>
<comment type="caution">
    <text evidence="5">The sequence shown here is derived from an EMBL/GenBank/DDBJ whole genome shotgun (WGS) entry which is preliminary data.</text>
</comment>
<sequence length="168" mass="18511">MSTTTSTVHRCRPIPQRRRTTIHIEQNRSTTPTARRCRALPNRQGVRIMQYTKLFGALALAVWLLAVSTVQAHAPFEGSVPKDGATLSAEEVPEQFELKFGHTLRLTSAVLRRHEGEAVSLETPNRPASEHSLALPELAPGHYVVQWRGIAADGHVMSGSVEFTVAAR</sequence>
<dbReference type="GO" id="GO:0042597">
    <property type="term" value="C:periplasmic space"/>
    <property type="evidence" value="ECO:0007669"/>
    <property type="project" value="InterPro"/>
</dbReference>
<evidence type="ECO:0000313" key="5">
    <source>
        <dbReference type="EMBL" id="RFA34582.1"/>
    </source>
</evidence>
<dbReference type="InterPro" id="IPR014755">
    <property type="entry name" value="Cu-Rt/internalin_Ig-like"/>
</dbReference>
<keyword evidence="1" id="KW-0732">Signal</keyword>
<protein>
    <recommendedName>
        <fullName evidence="4">CopC domain-containing protein</fullName>
    </recommendedName>
</protein>
<dbReference type="InterPro" id="IPR014756">
    <property type="entry name" value="Ig_E-set"/>
</dbReference>
<evidence type="ECO:0000313" key="6">
    <source>
        <dbReference type="Proteomes" id="UP000256763"/>
    </source>
</evidence>
<dbReference type="OrthoDB" id="5568545at2"/>